<reference evidence="1" key="2">
    <citation type="journal article" date="2008" name="Genome Biol.">
        <title>Improved genome assembly and evidence-based global gene model set for the chordate Ciona intestinalis: new insight into intron and operon populations.</title>
        <authorList>
            <person name="Satou Y."/>
            <person name="Mineta K."/>
            <person name="Ogasawara M."/>
            <person name="Sasakura Y."/>
            <person name="Shoguchi E."/>
            <person name="Ueno K."/>
            <person name="Yamada L."/>
            <person name="Matsumoto J."/>
            <person name="Wasserscheid J."/>
            <person name="Dewar K."/>
            <person name="Wiley G.B."/>
            <person name="Macmil S.L."/>
            <person name="Roe B.A."/>
            <person name="Zeller R.W."/>
            <person name="Hastings K.E."/>
            <person name="Lemaire P."/>
            <person name="Lindquist E."/>
            <person name="Endo T."/>
            <person name="Hotta K."/>
            <person name="Inaba K."/>
        </authorList>
    </citation>
    <scope>NUCLEOTIDE SEQUENCE [LARGE SCALE GENOMIC DNA]</scope>
    <source>
        <strain evidence="1">wild type</strain>
    </source>
</reference>
<reference evidence="1" key="4">
    <citation type="submission" date="2025-09" db="UniProtKB">
        <authorList>
            <consortium name="Ensembl"/>
        </authorList>
    </citation>
    <scope>IDENTIFICATION</scope>
</reference>
<organism evidence="1 2">
    <name type="scientific">Ciona intestinalis</name>
    <name type="common">Transparent sea squirt</name>
    <name type="synonym">Ascidia intestinalis</name>
    <dbReference type="NCBI Taxonomy" id="7719"/>
    <lineage>
        <taxon>Eukaryota</taxon>
        <taxon>Metazoa</taxon>
        <taxon>Chordata</taxon>
        <taxon>Tunicata</taxon>
        <taxon>Ascidiacea</taxon>
        <taxon>Phlebobranchia</taxon>
        <taxon>Cionidae</taxon>
        <taxon>Ciona</taxon>
    </lineage>
</organism>
<dbReference type="Proteomes" id="UP000008144">
    <property type="component" value="Chromosome 10"/>
</dbReference>
<dbReference type="EMBL" id="EAAA01000566">
    <property type="status" value="NOT_ANNOTATED_CDS"/>
    <property type="molecule type" value="Genomic_DNA"/>
</dbReference>
<reference evidence="2" key="1">
    <citation type="journal article" date="2002" name="Science">
        <title>The draft genome of Ciona intestinalis: insights into chordate and vertebrate origins.</title>
        <authorList>
            <person name="Dehal P."/>
            <person name="Satou Y."/>
            <person name="Campbell R.K."/>
            <person name="Chapman J."/>
            <person name="Degnan B."/>
            <person name="De Tomaso A."/>
            <person name="Davidson B."/>
            <person name="Di Gregorio A."/>
            <person name="Gelpke M."/>
            <person name="Goodstein D.M."/>
            <person name="Harafuji N."/>
            <person name="Hastings K.E."/>
            <person name="Ho I."/>
            <person name="Hotta K."/>
            <person name="Huang W."/>
            <person name="Kawashima T."/>
            <person name="Lemaire P."/>
            <person name="Martinez D."/>
            <person name="Meinertzhagen I.A."/>
            <person name="Necula S."/>
            <person name="Nonaka M."/>
            <person name="Putnam N."/>
            <person name="Rash S."/>
            <person name="Saiga H."/>
            <person name="Satake M."/>
            <person name="Terry A."/>
            <person name="Yamada L."/>
            <person name="Wang H.G."/>
            <person name="Awazu S."/>
            <person name="Azumi K."/>
            <person name="Boore J."/>
            <person name="Branno M."/>
            <person name="Chin-Bow S."/>
            <person name="DeSantis R."/>
            <person name="Doyle S."/>
            <person name="Francino P."/>
            <person name="Keys D.N."/>
            <person name="Haga S."/>
            <person name="Hayashi H."/>
            <person name="Hino K."/>
            <person name="Imai K.S."/>
            <person name="Inaba K."/>
            <person name="Kano S."/>
            <person name="Kobayashi K."/>
            <person name="Kobayashi M."/>
            <person name="Lee B.I."/>
            <person name="Makabe K.W."/>
            <person name="Manohar C."/>
            <person name="Matassi G."/>
            <person name="Medina M."/>
            <person name="Mochizuki Y."/>
            <person name="Mount S."/>
            <person name="Morishita T."/>
            <person name="Miura S."/>
            <person name="Nakayama A."/>
            <person name="Nishizaka S."/>
            <person name="Nomoto H."/>
            <person name="Ohta F."/>
            <person name="Oishi K."/>
            <person name="Rigoutsos I."/>
            <person name="Sano M."/>
            <person name="Sasaki A."/>
            <person name="Sasakura Y."/>
            <person name="Shoguchi E."/>
            <person name="Shin-i T."/>
            <person name="Spagnuolo A."/>
            <person name="Stainier D."/>
            <person name="Suzuki M.M."/>
            <person name="Tassy O."/>
            <person name="Takatori N."/>
            <person name="Tokuoka M."/>
            <person name="Yagi K."/>
            <person name="Yoshizaki F."/>
            <person name="Wada S."/>
            <person name="Zhang C."/>
            <person name="Hyatt P.D."/>
            <person name="Larimer F."/>
            <person name="Detter C."/>
            <person name="Doggett N."/>
            <person name="Glavina T."/>
            <person name="Hawkins T."/>
            <person name="Richardson P."/>
            <person name="Lucas S."/>
            <person name="Kohara Y."/>
            <person name="Levine M."/>
            <person name="Satoh N."/>
            <person name="Rokhsar D.S."/>
        </authorList>
    </citation>
    <scope>NUCLEOTIDE SEQUENCE [LARGE SCALE GENOMIC DNA]</scope>
</reference>
<dbReference type="Ensembl" id="ENSCINT00000032726.1">
    <property type="protein sequence ID" value="ENSCINP00000030029.1"/>
    <property type="gene ID" value="ENSCING00000024713.1"/>
</dbReference>
<accession>H2XK47</accession>
<reference evidence="1" key="3">
    <citation type="submission" date="2025-08" db="UniProtKB">
        <authorList>
            <consortium name="Ensembl"/>
        </authorList>
    </citation>
    <scope>IDENTIFICATION</scope>
</reference>
<keyword evidence="2" id="KW-1185">Reference proteome</keyword>
<dbReference type="AlphaFoldDB" id="H2XK47"/>
<dbReference type="InParanoid" id="H2XK47"/>
<dbReference type="HOGENOM" id="CLU_2711164_0_0_1"/>
<name>H2XK47_CIOIN</name>
<evidence type="ECO:0000313" key="2">
    <source>
        <dbReference type="Proteomes" id="UP000008144"/>
    </source>
</evidence>
<evidence type="ECO:0000313" key="1">
    <source>
        <dbReference type="Ensembl" id="ENSCINP00000030029.1"/>
    </source>
</evidence>
<protein>
    <submittedName>
        <fullName evidence="1">Uncharacterized protein</fullName>
    </submittedName>
</protein>
<proteinExistence type="predicted"/>
<sequence length="73" mass="8078">KGVLSSSPYYIKLLDGVTAYLLNDLNLAKDDQQKNDKKGHLVVPGILKKQASLPSVEPSGQELYRILLQKLVD</sequence>